<dbReference type="PANTHER" id="PTHR16214:SF3">
    <property type="entry name" value="TRANSMEMBRANE PROTEIN 260"/>
    <property type="match status" value="1"/>
</dbReference>
<dbReference type="AlphaFoldDB" id="W5MZF0"/>
<dbReference type="eggNOG" id="ENOG502QSIA">
    <property type="taxonomic scope" value="Eukaryota"/>
</dbReference>
<evidence type="ECO:0000313" key="3">
    <source>
        <dbReference type="Proteomes" id="UP000018468"/>
    </source>
</evidence>
<dbReference type="FunCoup" id="W5MZF0">
    <property type="interactions" value="113"/>
</dbReference>
<dbReference type="PANTHER" id="PTHR16214">
    <property type="entry name" value="TRANSMEMBRANE PROTEIN 260"/>
    <property type="match status" value="1"/>
</dbReference>
<reference evidence="2" key="3">
    <citation type="submission" date="2025-09" db="UniProtKB">
        <authorList>
            <consortium name="Ensembl"/>
        </authorList>
    </citation>
    <scope>IDENTIFICATION</scope>
</reference>
<keyword evidence="1" id="KW-0472">Membrane</keyword>
<dbReference type="Proteomes" id="UP000018468">
    <property type="component" value="Linkage group LG7"/>
</dbReference>
<dbReference type="Ensembl" id="ENSLOCT00000013788.1">
    <property type="protein sequence ID" value="ENSLOCP00000013759.1"/>
    <property type="gene ID" value="ENSLOCG00000011193.1"/>
</dbReference>
<feature type="transmembrane region" description="Helical" evidence="1">
    <location>
        <begin position="12"/>
        <end position="30"/>
    </location>
</feature>
<proteinExistence type="predicted"/>
<evidence type="ECO:0000313" key="2">
    <source>
        <dbReference type="Ensembl" id="ENSLOCP00000013759.1"/>
    </source>
</evidence>
<feature type="transmembrane region" description="Helical" evidence="1">
    <location>
        <begin position="81"/>
        <end position="100"/>
    </location>
</feature>
<dbReference type="InterPro" id="IPR052724">
    <property type="entry name" value="GT117_domain-containing"/>
</dbReference>
<dbReference type="Bgee" id="ENSLOCG00000011193">
    <property type="expression patterns" value="Expressed in ovary and 13 other cell types or tissues"/>
</dbReference>
<dbReference type="InParanoid" id="W5MZF0"/>
<evidence type="ECO:0000256" key="1">
    <source>
        <dbReference type="SAM" id="Phobius"/>
    </source>
</evidence>
<organism evidence="2 3">
    <name type="scientific">Lepisosteus oculatus</name>
    <name type="common">Spotted gar</name>
    <dbReference type="NCBI Taxonomy" id="7918"/>
    <lineage>
        <taxon>Eukaryota</taxon>
        <taxon>Metazoa</taxon>
        <taxon>Chordata</taxon>
        <taxon>Craniata</taxon>
        <taxon>Vertebrata</taxon>
        <taxon>Euteleostomi</taxon>
        <taxon>Actinopterygii</taxon>
        <taxon>Neopterygii</taxon>
        <taxon>Holostei</taxon>
        <taxon>Semionotiformes</taxon>
        <taxon>Lepisosteidae</taxon>
        <taxon>Lepisosteus</taxon>
    </lineage>
</organism>
<keyword evidence="1" id="KW-1133">Transmembrane helix</keyword>
<dbReference type="OrthoDB" id="197432at2759"/>
<name>W5MZF0_LEPOC</name>
<feature type="transmembrane region" description="Helical" evidence="1">
    <location>
        <begin position="135"/>
        <end position="155"/>
    </location>
</feature>
<dbReference type="HOGENOM" id="CLU_019631_1_0_1"/>
<reference evidence="3" key="1">
    <citation type="submission" date="2011-12" db="EMBL/GenBank/DDBJ databases">
        <title>The Draft Genome of Lepisosteus oculatus.</title>
        <authorList>
            <consortium name="The Broad Institute Genome Assembly &amp; Analysis Group"/>
            <consortium name="Computational R&amp;D Group"/>
            <consortium name="and Sequencing Platform"/>
            <person name="Di Palma F."/>
            <person name="Alfoldi J."/>
            <person name="Johnson J."/>
            <person name="Berlin A."/>
            <person name="Gnerre S."/>
            <person name="Jaffe D."/>
            <person name="MacCallum I."/>
            <person name="Young S."/>
            <person name="Walker B.J."/>
            <person name="Lander E.S."/>
            <person name="Lindblad-Toh K."/>
        </authorList>
    </citation>
    <scope>NUCLEOTIDE SEQUENCE [LARGE SCALE GENOMIC DNA]</scope>
</reference>
<dbReference type="GO" id="GO:0007417">
    <property type="term" value="P:central nervous system development"/>
    <property type="evidence" value="ECO:0007669"/>
    <property type="project" value="Ensembl"/>
</dbReference>
<dbReference type="OMA" id="HSVNLMC"/>
<sequence length="693" mass="76752">MSAPRPGGPVSWGSWLLSGATAAGVAAVYLPRVQRTVPGGDSGELITAACELGVAHPPGYPVFTLLSRLALDLLPLGSPAYSVNVLAGLLGAMAAGALCFSVCRLHDAGPGAVLAGGAFALSRLAWQWAMVAEVFSLNNLFVGLLFSLAACFRSAETCGQRRKYGQLGALCCGLGLCNQHTFVLYVVVIVPWVLHRLHTHQELSVRTVVLLGTCFLVGFLPYLYLPLSSTLNRARWSWGDQTTLSGLVTHLLRAEYGTFSLAKTESRVGMARMLEAQLDHCVKDLSPPVLVLAGLGLILLSWDRGRRAITWLLAAMLCLYSLFFAWRANLDINRPLFLGVVERFWMQSDAVLCVLAGLGLSAACTGLGQRQGGGPLWRAAGWAVTAGLLAHLAQSNYRLCDQRDNTVVDRFARNVLRSIPSGSIVLTRGDLPGNSLRYLHFCHGLRPDLRLVEQEMMTYGWYVAKLGRHLPGVHFPGLWWDPVLSERGETFSLEQFLSHNSQRPVFACIGLPEGDPSWERAFSRWPWGVCDQLVPSSTPFHPEEWARRTRNLYNWTEPYKSFPRESWEKVANEEMWQARMKTAFFLFDLAERQSSAGGGKTHLYELSYSLYREIVETHRDYPSNWDKNLALASERLLRAGGGGHSPESLLNQSIAHFSLYLDKEGGDPQASAIREAIAHLERERRRLRELYTT</sequence>
<dbReference type="GeneTree" id="ENSGT00390000013544"/>
<protein>
    <submittedName>
        <fullName evidence="2">Transmembrane protein 260</fullName>
    </submittedName>
</protein>
<keyword evidence="3" id="KW-1185">Reference proteome</keyword>
<feature type="transmembrane region" description="Helical" evidence="1">
    <location>
        <begin position="167"/>
        <end position="193"/>
    </location>
</feature>
<feature type="transmembrane region" description="Helical" evidence="1">
    <location>
        <begin position="308"/>
        <end position="329"/>
    </location>
</feature>
<dbReference type="Pfam" id="PF11028">
    <property type="entry name" value="TMEM260-like"/>
    <property type="match status" value="1"/>
</dbReference>
<feature type="transmembrane region" description="Helical" evidence="1">
    <location>
        <begin position="112"/>
        <end position="129"/>
    </location>
</feature>
<dbReference type="GeneID" id="102693425"/>
<dbReference type="CTD" id="54916"/>
<reference evidence="2" key="2">
    <citation type="submission" date="2025-08" db="UniProtKB">
        <authorList>
            <consortium name="Ensembl"/>
        </authorList>
    </citation>
    <scope>IDENTIFICATION</scope>
</reference>
<feature type="transmembrane region" description="Helical" evidence="1">
    <location>
        <begin position="205"/>
        <end position="225"/>
    </location>
</feature>
<dbReference type="KEGG" id="loc:102693425"/>
<keyword evidence="1" id="KW-0812">Transmembrane</keyword>
<dbReference type="EMBL" id="AHAT01003735">
    <property type="status" value="NOT_ANNOTATED_CDS"/>
    <property type="molecule type" value="Genomic_DNA"/>
</dbReference>
<accession>W5MZF0</accession>
<dbReference type="InterPro" id="IPR021280">
    <property type="entry name" value="TMEM260-like"/>
</dbReference>